<gene>
    <name evidence="1" type="ORF">VCUG_01722</name>
</gene>
<accession>L2GTY5</accession>
<dbReference type="AlphaFoldDB" id="L2GTY5"/>
<evidence type="ECO:0000313" key="2">
    <source>
        <dbReference type="Proteomes" id="UP000011081"/>
    </source>
</evidence>
<dbReference type="OMA" id="WELSTHN"/>
<dbReference type="GeneID" id="19879595"/>
<name>L2GTY5_VAVCU</name>
<evidence type="ECO:0000313" key="1">
    <source>
        <dbReference type="EMBL" id="ELA46763.1"/>
    </source>
</evidence>
<dbReference type="VEuPathDB" id="MicrosporidiaDB:VCUG_01722"/>
<dbReference type="Proteomes" id="UP000011081">
    <property type="component" value="Unassembled WGS sequence"/>
</dbReference>
<keyword evidence="2" id="KW-1185">Reference proteome</keyword>
<sequence>MNRIDGLRRKQFGKIYQIDRSYDVPKNIFKIQTYGIRRADHAACPSSECLRQELGEFLAHRIHRSVLIDSVETLAYDKKMIVLFKYMNIEGVDIYLRTTGMRNVWYADKKLQHNENPV</sequence>
<protein>
    <submittedName>
        <fullName evidence="1">Uncharacterized protein</fullName>
    </submittedName>
</protein>
<dbReference type="InParanoid" id="L2GTY5"/>
<dbReference type="OrthoDB" id="10304321at2759"/>
<dbReference type="HOGENOM" id="CLU_2074786_0_0_1"/>
<reference evidence="2" key="1">
    <citation type="submission" date="2011-03" db="EMBL/GenBank/DDBJ databases">
        <title>The genome sequence of Vavraia culicis strain floridensis.</title>
        <authorList>
            <consortium name="The Broad Institute Genome Sequencing Platform"/>
            <person name="Cuomo C."/>
            <person name="Becnel J."/>
            <person name="Sanscrainte N."/>
            <person name="Young S.K."/>
            <person name="Zeng Q."/>
            <person name="Gargeya S."/>
            <person name="Fitzgerald M."/>
            <person name="Haas B."/>
            <person name="Abouelleil A."/>
            <person name="Alvarado L."/>
            <person name="Arachchi H.M."/>
            <person name="Berlin A."/>
            <person name="Chapman S.B."/>
            <person name="Gearin G."/>
            <person name="Goldberg J."/>
            <person name="Griggs A."/>
            <person name="Gujja S."/>
            <person name="Hansen M."/>
            <person name="Heiman D."/>
            <person name="Howarth C."/>
            <person name="Larimer J."/>
            <person name="Lui A."/>
            <person name="MacDonald P.J.P."/>
            <person name="McCowen C."/>
            <person name="Montmayeur A."/>
            <person name="Murphy C."/>
            <person name="Neiman D."/>
            <person name="Pearson M."/>
            <person name="Priest M."/>
            <person name="Roberts A."/>
            <person name="Saif S."/>
            <person name="Shea T."/>
            <person name="Sisk P."/>
            <person name="Stolte C."/>
            <person name="Sykes S."/>
            <person name="Wortman J."/>
            <person name="Nusbaum C."/>
            <person name="Birren B."/>
        </authorList>
    </citation>
    <scope>NUCLEOTIDE SEQUENCE [LARGE SCALE GENOMIC DNA]</scope>
    <source>
        <strain evidence="2">floridensis</strain>
    </source>
</reference>
<organism evidence="1 2">
    <name type="scientific">Vavraia culicis (isolate floridensis)</name>
    <name type="common">Microsporidian parasite</name>
    <dbReference type="NCBI Taxonomy" id="948595"/>
    <lineage>
        <taxon>Eukaryota</taxon>
        <taxon>Fungi</taxon>
        <taxon>Fungi incertae sedis</taxon>
        <taxon>Microsporidia</taxon>
        <taxon>Pleistophoridae</taxon>
        <taxon>Vavraia</taxon>
    </lineage>
</organism>
<dbReference type="RefSeq" id="XP_008074741.1">
    <property type="nucleotide sequence ID" value="XM_008076550.1"/>
</dbReference>
<dbReference type="EMBL" id="GL877433">
    <property type="protein sequence ID" value="ELA46763.1"/>
    <property type="molecule type" value="Genomic_DNA"/>
</dbReference>
<proteinExistence type="predicted"/>